<name>A0ABX8ABE2_9BRAD</name>
<comment type="similarity">
    <text evidence="1">Belongs to the UPF0065 (bug) family.</text>
</comment>
<proteinExistence type="inferred from homology"/>
<dbReference type="PANTHER" id="PTHR42928">
    <property type="entry name" value="TRICARBOXYLATE-BINDING PROTEIN"/>
    <property type="match status" value="1"/>
</dbReference>
<dbReference type="InterPro" id="IPR042100">
    <property type="entry name" value="Bug_dom1"/>
</dbReference>
<accession>A0ABX8ABE2</accession>
<reference evidence="2 3" key="1">
    <citation type="submission" date="2019-02" db="EMBL/GenBank/DDBJ databases">
        <title>Emended description of the genus Rhodopseudomonas and description of Rhodopseudomonas albus sp. nov., a non-phototrophic, heavy-metal-tolerant bacterium isolated from garden soil.</title>
        <authorList>
            <person name="Bao Z."/>
            <person name="Cao W.W."/>
            <person name="Sato Y."/>
            <person name="Nishizawa T."/>
            <person name="Zhao J."/>
            <person name="Guo Y."/>
            <person name="Ohta H."/>
        </authorList>
    </citation>
    <scope>NUCLEOTIDE SEQUENCE [LARGE SCALE GENOMIC DNA]</scope>
    <source>
        <strain evidence="2 3">SK50-23</strain>
    </source>
</reference>
<dbReference type="Gene3D" id="3.40.190.150">
    <property type="entry name" value="Bordetella uptake gene, domain 1"/>
    <property type="match status" value="1"/>
</dbReference>
<dbReference type="RefSeq" id="WP_211909478.1">
    <property type="nucleotide sequence ID" value="NZ_CP036498.1"/>
</dbReference>
<dbReference type="Proteomes" id="UP000682843">
    <property type="component" value="Chromosome"/>
</dbReference>
<dbReference type="InterPro" id="IPR006311">
    <property type="entry name" value="TAT_signal"/>
</dbReference>
<keyword evidence="3" id="KW-1185">Reference proteome</keyword>
<dbReference type="PROSITE" id="PS51318">
    <property type="entry name" value="TAT"/>
    <property type="match status" value="1"/>
</dbReference>
<dbReference type="PANTHER" id="PTHR42928:SF5">
    <property type="entry name" value="BLR1237 PROTEIN"/>
    <property type="match status" value="1"/>
</dbReference>
<gene>
    <name evidence="2" type="ORF">RPMA_20105</name>
</gene>
<sequence>MTIDLRLLNRRQFVTAGAGAAALLSAPSILRANSWPTKPIKILAGSAAGGQTDQFARVYGEYLQRELGQTVVVENKAGAGGAVAALELKRADPDGHTLMICNTTAYMLNPVLIKDIKYNVPQDFAWVTVMPGGSLPLVVSEKTGAKTLKDFIDYAKKTEKVNVGTYAAGSFAHMVIVELNKQYGLKMEAVHYRGEAPMWSDLAGGSIDAGIGSYAAALPVLQTGKGRAVAVSRRRIAALPDVATFKEQGATSRAHTLLTFQGCMAPAKTPPEIIAKLNALFVAASKTDRVSELLKSQGVNEGPMNLEASNALYKDEAPVWAELAAALGPVQ</sequence>
<dbReference type="Pfam" id="PF03401">
    <property type="entry name" value="TctC"/>
    <property type="match status" value="1"/>
</dbReference>
<evidence type="ECO:0000256" key="1">
    <source>
        <dbReference type="ARBA" id="ARBA00006987"/>
    </source>
</evidence>
<evidence type="ECO:0000313" key="2">
    <source>
        <dbReference type="EMBL" id="QUS40884.1"/>
    </source>
</evidence>
<dbReference type="InterPro" id="IPR005064">
    <property type="entry name" value="BUG"/>
</dbReference>
<dbReference type="Gene3D" id="3.40.190.10">
    <property type="entry name" value="Periplasmic binding protein-like II"/>
    <property type="match status" value="1"/>
</dbReference>
<evidence type="ECO:0000313" key="3">
    <source>
        <dbReference type="Proteomes" id="UP000682843"/>
    </source>
</evidence>
<dbReference type="SUPFAM" id="SSF53850">
    <property type="entry name" value="Periplasmic binding protein-like II"/>
    <property type="match status" value="1"/>
</dbReference>
<dbReference type="EMBL" id="CP036498">
    <property type="protein sequence ID" value="QUS40884.1"/>
    <property type="molecule type" value="Genomic_DNA"/>
</dbReference>
<dbReference type="PIRSF" id="PIRSF017082">
    <property type="entry name" value="YflP"/>
    <property type="match status" value="1"/>
</dbReference>
<organism evidence="2 3">
    <name type="scientific">Tardiphaga alba</name>
    <dbReference type="NCBI Taxonomy" id="340268"/>
    <lineage>
        <taxon>Bacteria</taxon>
        <taxon>Pseudomonadati</taxon>
        <taxon>Pseudomonadota</taxon>
        <taxon>Alphaproteobacteria</taxon>
        <taxon>Hyphomicrobiales</taxon>
        <taxon>Nitrobacteraceae</taxon>
        <taxon>Tardiphaga</taxon>
    </lineage>
</organism>
<protein>
    <submittedName>
        <fullName evidence="2">Tripartite tricarboxylate transporter substrate binding protein</fullName>
    </submittedName>
</protein>
<dbReference type="CDD" id="cd07012">
    <property type="entry name" value="PBP2_Bug_TTT"/>
    <property type="match status" value="1"/>
</dbReference>